<evidence type="ECO:0000313" key="2">
    <source>
        <dbReference type="EMBL" id="BAR95549.1"/>
    </source>
</evidence>
<evidence type="ECO:0000313" key="3">
    <source>
        <dbReference type="Proteomes" id="UP000067008"/>
    </source>
</evidence>
<name>A0AAD1BH30_PREIN</name>
<keyword evidence="1" id="KW-1133">Transmembrane helix</keyword>
<dbReference type="AlphaFoldDB" id="A0AAD1BH30"/>
<gene>
    <name evidence="2" type="ORF">PI172_0821</name>
</gene>
<dbReference type="EMBL" id="AP014925">
    <property type="protein sequence ID" value="BAR95549.1"/>
    <property type="molecule type" value="Genomic_DNA"/>
</dbReference>
<evidence type="ECO:0008006" key="4">
    <source>
        <dbReference type="Google" id="ProtNLM"/>
    </source>
</evidence>
<evidence type="ECO:0000256" key="1">
    <source>
        <dbReference type="SAM" id="Phobius"/>
    </source>
</evidence>
<dbReference type="Proteomes" id="UP000067008">
    <property type="component" value="Chromosome 2"/>
</dbReference>
<protein>
    <recommendedName>
        <fullName evidence="4">Transmembrane protein</fullName>
    </recommendedName>
</protein>
<accession>A0AAD1BH30</accession>
<reference evidence="2 3" key="1">
    <citation type="submission" date="2015-07" db="EMBL/GenBank/DDBJ databases">
        <title>Complete genome sequence of Prevotella intermedia strain 17-2.</title>
        <authorList>
            <person name="Nambu T."/>
        </authorList>
    </citation>
    <scope>NUCLEOTIDE SEQUENCE [LARGE SCALE GENOMIC DNA]</scope>
    <source>
        <strain evidence="2 3">17-2</strain>
    </source>
</reference>
<sequence length="207" mass="24776">MYIYNFLYIKNLYYTLRYIQIKYETLFFESKKTDCQLGYNTCLKRGTLIFIFRLILNSGVIVAFFQHYFRTFKKPLSWFNKRLLKELFSSFLFKANTENIIGFVKIILLKTDNCALTLRKRLFCNAKPTLLPCKTAAFGMQNNRFYNSLIMKLLYDRHACEKYLQTCCLFPIYKNGFKKIMANRICYVLFAIFYLSGLFLTCFFVQI</sequence>
<keyword evidence="1" id="KW-0812">Transmembrane</keyword>
<feature type="transmembrane region" description="Helical" evidence="1">
    <location>
        <begin position="185"/>
        <end position="206"/>
    </location>
</feature>
<proteinExistence type="predicted"/>
<organism evidence="2 3">
    <name type="scientific">Prevotella intermedia</name>
    <dbReference type="NCBI Taxonomy" id="28131"/>
    <lineage>
        <taxon>Bacteria</taxon>
        <taxon>Pseudomonadati</taxon>
        <taxon>Bacteroidota</taxon>
        <taxon>Bacteroidia</taxon>
        <taxon>Bacteroidales</taxon>
        <taxon>Prevotellaceae</taxon>
        <taxon>Prevotella</taxon>
    </lineage>
</organism>
<keyword evidence="1" id="KW-0472">Membrane</keyword>
<feature type="transmembrane region" description="Helical" evidence="1">
    <location>
        <begin position="48"/>
        <end position="69"/>
    </location>
</feature>